<sequence length="221" mass="23729">MLTRSLQIGTLLAACMTLGACKIVATAAKDQPKSPDGSPTQNAEFSSDRMADEMWDSKAMPYLRRKAGALPEILAAARQNLDEAGRKYGYREKQDGSPWTVVTRFNGQVVTADTTSRAATAGVDVDGDGKADATIQIGPAIRGTALRDALDFVSFTSFTNQIEYAQFGKALNTRVDRVLLSGLPRDQLVGRKVSVLGVFPLEKLDQPPLITPAELTLGPKS</sequence>
<dbReference type="AlphaFoldDB" id="A0A1B2EU40"/>
<gene>
    <name evidence="3" type="ORF">BB934_35100</name>
</gene>
<evidence type="ECO:0000256" key="2">
    <source>
        <dbReference type="SAM" id="SignalP"/>
    </source>
</evidence>
<dbReference type="OrthoDB" id="156515at2"/>
<dbReference type="Pfam" id="PF10054">
    <property type="entry name" value="DUF2291"/>
    <property type="match status" value="1"/>
</dbReference>
<dbReference type="InterPro" id="IPR036215">
    <property type="entry name" value="TM0957-like_sf"/>
</dbReference>
<name>A0A1B2EU40_9HYPH</name>
<feature type="signal peptide" evidence="2">
    <location>
        <begin position="1"/>
        <end position="27"/>
    </location>
</feature>
<feature type="region of interest" description="Disordered" evidence="1">
    <location>
        <begin position="28"/>
        <end position="48"/>
    </location>
</feature>
<keyword evidence="3" id="KW-0614">Plasmid</keyword>
<dbReference type="EMBL" id="CP016618">
    <property type="protein sequence ID" value="ANY83495.1"/>
    <property type="molecule type" value="Genomic_DNA"/>
</dbReference>
<geneLocation type="plasmid" evidence="3">
    <name>unnamed3</name>
</geneLocation>
<dbReference type="KEGG" id="moc:BB934_35100"/>
<dbReference type="PIRSF" id="PIRSF033535">
    <property type="entry name" value="UCP033535_plp"/>
    <property type="match status" value="1"/>
</dbReference>
<accession>A0A1B2EU40</accession>
<evidence type="ECO:0000313" key="3">
    <source>
        <dbReference type="EMBL" id="ANY83495.1"/>
    </source>
</evidence>
<protein>
    <recommendedName>
        <fullName evidence="4">DUF2291 domain-containing protein</fullName>
    </recommendedName>
</protein>
<feature type="chain" id="PRO_5008536501" description="DUF2291 domain-containing protein" evidence="2">
    <location>
        <begin position="28"/>
        <end position="221"/>
    </location>
</feature>
<evidence type="ECO:0008006" key="4">
    <source>
        <dbReference type="Google" id="ProtNLM"/>
    </source>
</evidence>
<dbReference type="InterPro" id="IPR014582">
    <property type="entry name" value="UCP033535_lipo"/>
</dbReference>
<dbReference type="SUPFAM" id="SSF141318">
    <property type="entry name" value="TM0957-like"/>
    <property type="match status" value="1"/>
</dbReference>
<evidence type="ECO:0000256" key="1">
    <source>
        <dbReference type="SAM" id="MobiDB-lite"/>
    </source>
</evidence>
<dbReference type="PROSITE" id="PS51257">
    <property type="entry name" value="PROKAR_LIPOPROTEIN"/>
    <property type="match status" value="1"/>
</dbReference>
<proteinExistence type="predicted"/>
<organism evidence="3">
    <name type="scientific">Microvirga ossetica</name>
    <dbReference type="NCBI Taxonomy" id="1882682"/>
    <lineage>
        <taxon>Bacteria</taxon>
        <taxon>Pseudomonadati</taxon>
        <taxon>Pseudomonadota</taxon>
        <taxon>Alphaproteobacteria</taxon>
        <taxon>Hyphomicrobiales</taxon>
        <taxon>Methylobacteriaceae</taxon>
        <taxon>Microvirga</taxon>
    </lineage>
</organism>
<dbReference type="RefSeq" id="WP_099514505.1">
    <property type="nucleotide sequence ID" value="NZ_CP016618.1"/>
</dbReference>
<keyword evidence="2" id="KW-0732">Signal</keyword>
<reference evidence="3" key="1">
    <citation type="submission" date="2016-07" db="EMBL/GenBank/DDBJ databases">
        <title>Microvirga ossetica sp. nov. a new species of rhizobia isolated from root nodules of the legume species Vicia alpestris Steven originated from North Ossetia region in the Caucasus.</title>
        <authorList>
            <person name="Safronova V.I."/>
            <person name="Kuznetsova I.G."/>
            <person name="Sazanova A.L."/>
            <person name="Belimov A."/>
            <person name="Andronov E."/>
            <person name="Osledkin Y.S."/>
            <person name="Onishchuk O.P."/>
            <person name="Kurchak O.N."/>
            <person name="Shaposhnikov A.I."/>
            <person name="Willems A."/>
            <person name="Tikhonovich I.A."/>
        </authorList>
    </citation>
    <scope>NUCLEOTIDE SEQUENCE [LARGE SCALE GENOMIC DNA]</scope>
    <source>
        <strain evidence="3">V5/3M</strain>
        <plasmid evidence="3">unnamed3</plasmid>
    </source>
</reference>